<protein>
    <recommendedName>
        <fullName evidence="1">Cell division protein FtsQ/DivIB C-terminal domain-containing protein</fullName>
    </recommendedName>
</protein>
<feature type="domain" description="Cell division protein FtsQ/DivIB C-terminal" evidence="1">
    <location>
        <begin position="102"/>
        <end position="211"/>
    </location>
</feature>
<dbReference type="Proteomes" id="UP000004095">
    <property type="component" value="Unassembled WGS sequence"/>
</dbReference>
<dbReference type="Pfam" id="PF03799">
    <property type="entry name" value="FtsQ_DivIB_C"/>
    <property type="match status" value="1"/>
</dbReference>
<sequence length="231" mass="27102">MFGFIEIRHNGRLCTDIQINIENEADNYFLSTEDVIRLMTNGGKEKVLNNSFSNISIKTLEKRVKEGNAFVEKCQIARNLKGVLFVDVTLKRPIARFIRKSKADVYVDNNGVVLNVLRKFTARVLLVTQSERTAPLDFKRNKQDKELLEMIRYIYQDPFLKAQIAQVDVLKNQDMILYLQLGKQVVDFGNLNQWKSKLDRFKVFYKEILPRKGWNAYRKISLRFDKQIICE</sequence>
<dbReference type="EMBL" id="AAWS01000010">
    <property type="protein sequence ID" value="EAY29526.1"/>
    <property type="molecule type" value="Genomic_DNA"/>
</dbReference>
<evidence type="ECO:0000313" key="3">
    <source>
        <dbReference type="Proteomes" id="UP000004095"/>
    </source>
</evidence>
<organism evidence="2 3">
    <name type="scientific">Microscilla marina ATCC 23134</name>
    <dbReference type="NCBI Taxonomy" id="313606"/>
    <lineage>
        <taxon>Bacteria</taxon>
        <taxon>Pseudomonadati</taxon>
        <taxon>Bacteroidota</taxon>
        <taxon>Cytophagia</taxon>
        <taxon>Cytophagales</taxon>
        <taxon>Microscillaceae</taxon>
        <taxon>Microscilla</taxon>
    </lineage>
</organism>
<gene>
    <name evidence="2" type="ORF">M23134_00410</name>
</gene>
<dbReference type="AlphaFoldDB" id="A1ZIZ0"/>
<reference evidence="2 3" key="1">
    <citation type="submission" date="2007-01" db="EMBL/GenBank/DDBJ databases">
        <authorList>
            <person name="Haygood M."/>
            <person name="Podell S."/>
            <person name="Anderson C."/>
            <person name="Hopkinson B."/>
            <person name="Roe K."/>
            <person name="Barbeau K."/>
            <person name="Gaasterland T."/>
            <person name="Ferriera S."/>
            <person name="Johnson J."/>
            <person name="Kravitz S."/>
            <person name="Beeson K."/>
            <person name="Sutton G."/>
            <person name="Rogers Y.-H."/>
            <person name="Friedman R."/>
            <person name="Frazier M."/>
            <person name="Venter J.C."/>
        </authorList>
    </citation>
    <scope>NUCLEOTIDE SEQUENCE [LARGE SCALE GENOMIC DNA]</scope>
    <source>
        <strain evidence="2 3">ATCC 23134</strain>
    </source>
</reference>
<comment type="caution">
    <text evidence="2">The sequence shown here is derived from an EMBL/GenBank/DDBJ whole genome shotgun (WGS) entry which is preliminary data.</text>
</comment>
<accession>A1ZIZ0</accession>
<evidence type="ECO:0000313" key="2">
    <source>
        <dbReference type="EMBL" id="EAY29526.1"/>
    </source>
</evidence>
<dbReference type="eggNOG" id="COG1589">
    <property type="taxonomic scope" value="Bacteria"/>
</dbReference>
<evidence type="ECO:0000259" key="1">
    <source>
        <dbReference type="Pfam" id="PF03799"/>
    </source>
</evidence>
<keyword evidence="3" id="KW-1185">Reference proteome</keyword>
<dbReference type="InterPro" id="IPR005548">
    <property type="entry name" value="Cell_div_FtsQ/DivIB_C"/>
</dbReference>
<dbReference type="GO" id="GO:0051301">
    <property type="term" value="P:cell division"/>
    <property type="evidence" value="ECO:0007669"/>
    <property type="project" value="UniProtKB-KW"/>
</dbReference>
<name>A1ZIZ0_MICM2</name>
<proteinExistence type="predicted"/>